<feature type="domain" description="DUS-like FMN-binding" evidence="16">
    <location>
        <begin position="25"/>
        <end position="334"/>
    </location>
</feature>
<dbReference type="EMBL" id="FTNF01000022">
    <property type="protein sequence ID" value="SIR86169.1"/>
    <property type="molecule type" value="Genomic_DNA"/>
</dbReference>
<feature type="active site" description="Proton donor" evidence="13">
    <location>
        <position position="112"/>
    </location>
</feature>
<dbReference type="NCBIfam" id="TIGR00737">
    <property type="entry name" value="nifR3_yhdG"/>
    <property type="match status" value="1"/>
</dbReference>
<dbReference type="CDD" id="cd02801">
    <property type="entry name" value="DUS_like_FMN"/>
    <property type="match status" value="1"/>
</dbReference>
<dbReference type="OrthoDB" id="9764501at2"/>
<dbReference type="InterPro" id="IPR024036">
    <property type="entry name" value="tRNA-dHydroUridine_Synthase_C"/>
</dbReference>
<keyword evidence="7" id="KW-0521">NADP</keyword>
<evidence type="ECO:0000256" key="6">
    <source>
        <dbReference type="ARBA" id="ARBA00022694"/>
    </source>
</evidence>
<keyword evidence="8" id="KW-0694">RNA-binding</keyword>
<sequence length="390" mass="42096">MTAPTLPALRPLTLGRHQVWPPVVLAPMAGITNVGFRQLCREQGGGIYVCEMITTVALVERNPKTLRMIAFGDDEQPRSLQLYGTDPEITAAAVRIIVERDLADHIDLNFGCPVPKVTRRGGGAALPWRRRLFARLVKAAVDAASPAGVPVTVKMRKGIDDDHLTYVEAGLAAQDAGVAAVALHGRTAAQRYSGTADWDAIATLKQALDVPVLGNGDIWEADDALRMVAHTGVDGVVVGRGCLGRPWLFADLEAAFNGRPERRLPNLGEVASTMRRHAELLVEQFSAGERTPGRGERDGCTDFRKHVAWYLKGFPIGGELRRELAMIESLSQLDDLLAKLDPTVPFPVETLGQPRGRTNSPGKVFLPDGWLASRDDDTVPEGAELADSGG</sequence>
<dbReference type="PANTHER" id="PTHR45846">
    <property type="entry name" value="TRNA-DIHYDROURIDINE(47) SYNTHASE [NAD(P)(+)]-LIKE"/>
    <property type="match status" value="1"/>
</dbReference>
<dbReference type="RefSeq" id="WP_076473335.1">
    <property type="nucleotide sequence ID" value="NZ_FTNF01000022.1"/>
</dbReference>
<feature type="binding site" evidence="14">
    <location>
        <position position="184"/>
    </location>
    <ligand>
        <name>FMN</name>
        <dbReference type="ChEBI" id="CHEBI:58210"/>
    </ligand>
</feature>
<evidence type="ECO:0000259" key="16">
    <source>
        <dbReference type="Pfam" id="PF01207"/>
    </source>
</evidence>
<dbReference type="STRING" id="1198245.SAMN05444858_12296"/>
<dbReference type="Gene3D" id="3.20.20.70">
    <property type="entry name" value="Aldolase class I"/>
    <property type="match status" value="1"/>
</dbReference>
<evidence type="ECO:0000256" key="1">
    <source>
        <dbReference type="ARBA" id="ARBA00001917"/>
    </source>
</evidence>
<reference evidence="17 18" key="1">
    <citation type="submission" date="2017-01" db="EMBL/GenBank/DDBJ databases">
        <authorList>
            <person name="Mah S.A."/>
            <person name="Swanson W.J."/>
            <person name="Moy G.W."/>
            <person name="Vacquier V.D."/>
        </authorList>
    </citation>
    <scope>NUCLEOTIDE SEQUENCE [LARGE SCALE GENOMIC DNA]</scope>
    <source>
        <strain evidence="17 18">DSM 45758</strain>
    </source>
</reference>
<keyword evidence="3" id="KW-0820">tRNA-binding</keyword>
<evidence type="ECO:0000256" key="10">
    <source>
        <dbReference type="ARBA" id="ARBA00048205"/>
    </source>
</evidence>
<name>A0A1N7EDS3_9ACTN</name>
<dbReference type="AlphaFoldDB" id="A0A1N7EDS3"/>
<comment type="catalytic activity">
    <reaction evidence="11">
        <text>a 5,6-dihydrouridine in tRNA + NAD(+) = a uridine in tRNA + NADH + H(+)</text>
        <dbReference type="Rhea" id="RHEA:54452"/>
        <dbReference type="Rhea" id="RHEA-COMP:13339"/>
        <dbReference type="Rhea" id="RHEA-COMP:13887"/>
        <dbReference type="ChEBI" id="CHEBI:15378"/>
        <dbReference type="ChEBI" id="CHEBI:57540"/>
        <dbReference type="ChEBI" id="CHEBI:57945"/>
        <dbReference type="ChEBI" id="CHEBI:65315"/>
        <dbReference type="ChEBI" id="CHEBI:74443"/>
    </reaction>
</comment>
<dbReference type="GO" id="GO:0017150">
    <property type="term" value="F:tRNA dihydrouridine synthase activity"/>
    <property type="evidence" value="ECO:0007669"/>
    <property type="project" value="InterPro"/>
</dbReference>
<comment type="catalytic activity">
    <reaction evidence="10">
        <text>a 5,6-dihydrouridine in tRNA + NADP(+) = a uridine in tRNA + NADPH + H(+)</text>
        <dbReference type="Rhea" id="RHEA:23624"/>
        <dbReference type="Rhea" id="RHEA-COMP:13339"/>
        <dbReference type="Rhea" id="RHEA-COMP:13887"/>
        <dbReference type="ChEBI" id="CHEBI:15378"/>
        <dbReference type="ChEBI" id="CHEBI:57783"/>
        <dbReference type="ChEBI" id="CHEBI:58349"/>
        <dbReference type="ChEBI" id="CHEBI:65315"/>
        <dbReference type="ChEBI" id="CHEBI:74443"/>
    </reaction>
</comment>
<dbReference type="GO" id="GO:0000049">
    <property type="term" value="F:tRNA binding"/>
    <property type="evidence" value="ECO:0007669"/>
    <property type="project" value="UniProtKB-KW"/>
</dbReference>
<organism evidence="17 18">
    <name type="scientific">Micromonospora avicenniae</name>
    <dbReference type="NCBI Taxonomy" id="1198245"/>
    <lineage>
        <taxon>Bacteria</taxon>
        <taxon>Bacillati</taxon>
        <taxon>Actinomycetota</taxon>
        <taxon>Actinomycetes</taxon>
        <taxon>Micromonosporales</taxon>
        <taxon>Micromonosporaceae</taxon>
        <taxon>Micromonospora</taxon>
    </lineage>
</organism>
<feature type="binding site" evidence="14">
    <location>
        <begin position="239"/>
        <end position="240"/>
    </location>
    <ligand>
        <name>FMN</name>
        <dbReference type="ChEBI" id="CHEBI:58210"/>
    </ligand>
</feature>
<protein>
    <recommendedName>
        <fullName evidence="12">tRNA-dihydrouridine synthase</fullName>
        <ecNumber evidence="12">1.3.1.-</ecNumber>
    </recommendedName>
</protein>
<dbReference type="InterPro" id="IPR035587">
    <property type="entry name" value="DUS-like_FMN-bd"/>
</dbReference>
<dbReference type="GO" id="GO:0050660">
    <property type="term" value="F:flavin adenine dinucleotide binding"/>
    <property type="evidence" value="ECO:0007669"/>
    <property type="project" value="InterPro"/>
</dbReference>
<dbReference type="EC" id="1.3.1.-" evidence="12"/>
<keyword evidence="6 12" id="KW-0819">tRNA processing</keyword>
<dbReference type="InterPro" id="IPR001269">
    <property type="entry name" value="DUS_fam"/>
</dbReference>
<dbReference type="InterPro" id="IPR018517">
    <property type="entry name" value="tRNA_hU_synthase_CS"/>
</dbReference>
<evidence type="ECO:0000256" key="2">
    <source>
        <dbReference type="ARBA" id="ARBA00002790"/>
    </source>
</evidence>
<evidence type="ECO:0000256" key="4">
    <source>
        <dbReference type="ARBA" id="ARBA00022630"/>
    </source>
</evidence>
<dbReference type="Pfam" id="PF01207">
    <property type="entry name" value="Dus"/>
    <property type="match status" value="1"/>
</dbReference>
<feature type="binding site" evidence="14">
    <location>
        <begin position="27"/>
        <end position="29"/>
    </location>
    <ligand>
        <name>FMN</name>
        <dbReference type="ChEBI" id="CHEBI:58210"/>
    </ligand>
</feature>
<keyword evidence="9 12" id="KW-0560">Oxidoreductase</keyword>
<gene>
    <name evidence="17" type="ORF">SAMN05444858_12296</name>
</gene>
<dbReference type="InterPro" id="IPR013785">
    <property type="entry name" value="Aldolase_TIM"/>
</dbReference>
<evidence type="ECO:0000256" key="7">
    <source>
        <dbReference type="ARBA" id="ARBA00022857"/>
    </source>
</evidence>
<evidence type="ECO:0000256" key="9">
    <source>
        <dbReference type="ARBA" id="ARBA00023002"/>
    </source>
</evidence>
<keyword evidence="5 12" id="KW-0288">FMN</keyword>
<evidence type="ECO:0000256" key="5">
    <source>
        <dbReference type="ARBA" id="ARBA00022643"/>
    </source>
</evidence>
<evidence type="ECO:0000256" key="12">
    <source>
        <dbReference type="PIRNR" id="PIRNR006621"/>
    </source>
</evidence>
<evidence type="ECO:0000256" key="11">
    <source>
        <dbReference type="ARBA" id="ARBA00048802"/>
    </source>
</evidence>
<evidence type="ECO:0000256" key="13">
    <source>
        <dbReference type="PIRSR" id="PIRSR006621-1"/>
    </source>
</evidence>
<feature type="binding site" evidence="14">
    <location>
        <position position="154"/>
    </location>
    <ligand>
        <name>FMN</name>
        <dbReference type="ChEBI" id="CHEBI:58210"/>
    </ligand>
</feature>
<dbReference type="SUPFAM" id="SSF51395">
    <property type="entry name" value="FMN-linked oxidoreductases"/>
    <property type="match status" value="1"/>
</dbReference>
<dbReference type="PIRSF" id="PIRSF006621">
    <property type="entry name" value="Dus"/>
    <property type="match status" value="1"/>
</dbReference>
<dbReference type="PROSITE" id="PS01136">
    <property type="entry name" value="UPF0034"/>
    <property type="match status" value="1"/>
</dbReference>
<comment type="similarity">
    <text evidence="12">Belongs to the dus family.</text>
</comment>
<evidence type="ECO:0000313" key="18">
    <source>
        <dbReference type="Proteomes" id="UP000186004"/>
    </source>
</evidence>
<dbReference type="Proteomes" id="UP000186004">
    <property type="component" value="Unassembled WGS sequence"/>
</dbReference>
<evidence type="ECO:0000256" key="3">
    <source>
        <dbReference type="ARBA" id="ARBA00022555"/>
    </source>
</evidence>
<feature type="binding site" evidence="14">
    <location>
        <position position="81"/>
    </location>
    <ligand>
        <name>FMN</name>
        <dbReference type="ChEBI" id="CHEBI:58210"/>
    </ligand>
</feature>
<keyword evidence="14" id="KW-0547">Nucleotide-binding</keyword>
<comment type="function">
    <text evidence="2 12">Catalyzes the synthesis of 5,6-dihydrouridine (D), a modified base found in the D-loop of most tRNAs, via the reduction of the C5-C6 double bond in target uridines.</text>
</comment>
<evidence type="ECO:0000313" key="17">
    <source>
        <dbReference type="EMBL" id="SIR86169.1"/>
    </source>
</evidence>
<proteinExistence type="inferred from homology"/>
<dbReference type="Gene3D" id="1.10.1200.80">
    <property type="entry name" value="Putative flavin oxidoreducatase, domain 2"/>
    <property type="match status" value="1"/>
</dbReference>
<evidence type="ECO:0000256" key="8">
    <source>
        <dbReference type="ARBA" id="ARBA00022884"/>
    </source>
</evidence>
<evidence type="ECO:0000256" key="15">
    <source>
        <dbReference type="SAM" id="MobiDB-lite"/>
    </source>
</evidence>
<dbReference type="InterPro" id="IPR004652">
    <property type="entry name" value="DusB-like"/>
</dbReference>
<keyword evidence="18" id="KW-1185">Reference proteome</keyword>
<keyword evidence="4 12" id="KW-0285">Flavoprotein</keyword>
<dbReference type="PANTHER" id="PTHR45846:SF1">
    <property type="entry name" value="TRNA-DIHYDROURIDINE(47) SYNTHASE [NAD(P)(+)]-LIKE"/>
    <property type="match status" value="1"/>
</dbReference>
<feature type="region of interest" description="Disordered" evidence="15">
    <location>
        <begin position="367"/>
        <end position="390"/>
    </location>
</feature>
<accession>A0A1N7EDS3</accession>
<comment type="cofactor">
    <cofactor evidence="1 12 14">
        <name>FMN</name>
        <dbReference type="ChEBI" id="CHEBI:58210"/>
    </cofactor>
</comment>
<evidence type="ECO:0000256" key="14">
    <source>
        <dbReference type="PIRSR" id="PIRSR006621-2"/>
    </source>
</evidence>